<reference evidence="12 13" key="1">
    <citation type="submission" date="2024-09" db="EMBL/GenBank/DDBJ databases">
        <authorList>
            <person name="Sun Q."/>
            <person name="Mori K."/>
        </authorList>
    </citation>
    <scope>NUCLEOTIDE SEQUENCE [LARGE SCALE GENOMIC DNA]</scope>
    <source>
        <strain evidence="12 13">CCM 7468</strain>
    </source>
</reference>
<keyword evidence="3 9" id="KW-0548">Nucleotidyltransferase</keyword>
<keyword evidence="6 9" id="KW-0239">DNA-directed DNA polymerase</keyword>
<dbReference type="CDD" id="cd04485">
    <property type="entry name" value="DnaE_OBF"/>
    <property type="match status" value="1"/>
</dbReference>
<protein>
    <recommendedName>
        <fullName evidence="9">Error-prone DNA polymerase</fullName>
        <ecNumber evidence="9">2.7.7.7</ecNumber>
    </recommendedName>
</protein>
<evidence type="ECO:0000256" key="7">
    <source>
        <dbReference type="ARBA" id="ARBA00023204"/>
    </source>
</evidence>
<dbReference type="InterPro" id="IPR011708">
    <property type="entry name" value="DNA_pol3_alpha_NTPase_dom"/>
</dbReference>
<evidence type="ECO:0000256" key="4">
    <source>
        <dbReference type="ARBA" id="ARBA00022705"/>
    </source>
</evidence>
<keyword evidence="7 9" id="KW-0234">DNA repair</keyword>
<dbReference type="Gene3D" id="3.20.20.140">
    <property type="entry name" value="Metal-dependent hydrolases"/>
    <property type="match status" value="1"/>
</dbReference>
<proteinExistence type="inferred from homology"/>
<dbReference type="Pfam" id="PF07733">
    <property type="entry name" value="DNA_pol3_alpha"/>
    <property type="match status" value="1"/>
</dbReference>
<dbReference type="Pfam" id="PF14579">
    <property type="entry name" value="HHH_6"/>
    <property type="match status" value="1"/>
</dbReference>
<dbReference type="InterPro" id="IPR040982">
    <property type="entry name" value="DNA_pol3_finger"/>
</dbReference>
<comment type="similarity">
    <text evidence="9">Belongs to the DNA polymerase type-C family. DnaE2 subfamily.</text>
</comment>
<dbReference type="InterPro" id="IPR004805">
    <property type="entry name" value="DnaE2/DnaE/PolC"/>
</dbReference>
<dbReference type="GO" id="GO:0003887">
    <property type="term" value="F:DNA-directed DNA polymerase activity"/>
    <property type="evidence" value="ECO:0007669"/>
    <property type="project" value="UniProtKB-EC"/>
</dbReference>
<dbReference type="InterPro" id="IPR003141">
    <property type="entry name" value="Pol/His_phosphatase_N"/>
</dbReference>
<evidence type="ECO:0000256" key="6">
    <source>
        <dbReference type="ARBA" id="ARBA00022932"/>
    </source>
</evidence>
<organism evidence="12 13">
    <name type="scientific">Muricoccus vinaceus</name>
    <dbReference type="NCBI Taxonomy" id="424704"/>
    <lineage>
        <taxon>Bacteria</taxon>
        <taxon>Pseudomonadati</taxon>
        <taxon>Pseudomonadota</taxon>
        <taxon>Alphaproteobacteria</taxon>
        <taxon>Acetobacterales</taxon>
        <taxon>Roseomonadaceae</taxon>
        <taxon>Muricoccus</taxon>
    </lineage>
</organism>
<evidence type="ECO:0000256" key="1">
    <source>
        <dbReference type="ARBA" id="ARBA00022490"/>
    </source>
</evidence>
<sequence length="1072" mass="117106">MSAHPGTGLADAGFAELGAMSNFTFLEGASHPWELVAAAKALGHAAIGIADRNSFAGLVRGMVAAEEAGLRFVPGCRVALEDGQEFLVWPTDRPAYSRLAQMLSDARMAGEKDECRIPRDALVAAAEGQVMAMLPPDGAGEDFADRLRRDAAAMRRALALPLFLAAQHRFAGDDRLRLRRLSAMAGGARAGLLAAGGARMHVASRRRLADVVAAIRRGVTVDALGLHAAPNAEAHLKSAREMRRLFAGHEEAVEATLRVVQACRFSLRDLSYEYPDEILEPGLSAQQTLARRVAEAVAARWPEGTPPKVAAQIAEEMALVERRGYAPYFLTVHEIVRFARSKGILCQGRGSAANSAVCYVLGITAVDPSKHRLLFARFLSDARGEPPDIDIDFEHERREEVIQHIYQRYGRDRAAIAATLIRYRTRSAVREVGRAMGLSDDITGRLAKASWHDGAEGLRDVARATGLDPDADPRLGLAMDLAEELQGFPRHLATHVGGFVITRGRLTELAVVTKAAMKDRHTVEWDKDDIGALCMLKVDVLGLGMLSCIRRGFDLLRRYDGIDHDLQSVPQDDPETYAMLSRADSLGVFQVESRAQMNMLPRMRPREYYDLVIEVAIVRPGPIQGDMVHPYLRRRNNREAVDYAKPELRAVLEKTLGVPLFQEQAMEMAIVAAGFTPSRADELRRSMASFKHDGKLDTFHDEFVGGMIRRGYEPGFAERCFSQIRGFGGYGFPESHAASFAQLVYISAWIKRHHPAAFAAALLNSQPMGFYAPAQIVRDAREHGVPVRPADVTVSDWDCTLEREGEGWALRLGLRLVSGLSEAEGKAIVARRPDVSPASLASAGLDRGALEALARADAFRGLGLDRRRALWEAAAVERNRPPPLPLFLAAEAAPRLPAETKGEATVLDYGATGLSLRAHPLALLRDRLTEIGARDSRAVAAGRQGQRMHVAGLVLVRQRPGTAHGTVFFTLEDEFGTVNLVLHADTIAAHRAPVVAARLLLAEGRVERFDEGAVPIVHLLGRKLEDRSDLLDGLHLLGPVPVPMARADEVSRGTDHRPDPRGPAFPGSRDWH</sequence>
<dbReference type="SMART" id="SM00481">
    <property type="entry name" value="POLIIIAc"/>
    <property type="match status" value="1"/>
</dbReference>
<keyword evidence="5 9" id="KW-0227">DNA damage</keyword>
<feature type="domain" description="Polymerase/histidinol phosphatase N-terminal" evidence="11">
    <location>
        <begin position="15"/>
        <end position="82"/>
    </location>
</feature>
<dbReference type="EC" id="2.7.7.7" evidence="9"/>
<comment type="function">
    <text evidence="9">DNA polymerase involved in damage-induced mutagenesis and translesion synthesis (TLS). It is not the major replicative DNA polymerase.</text>
</comment>
<evidence type="ECO:0000313" key="12">
    <source>
        <dbReference type="EMBL" id="MFC0385080.1"/>
    </source>
</evidence>
<dbReference type="HAMAP" id="MF_01902">
    <property type="entry name" value="DNApol_error_prone"/>
    <property type="match status" value="1"/>
</dbReference>
<evidence type="ECO:0000256" key="3">
    <source>
        <dbReference type="ARBA" id="ARBA00022695"/>
    </source>
</evidence>
<evidence type="ECO:0000256" key="2">
    <source>
        <dbReference type="ARBA" id="ARBA00022679"/>
    </source>
</evidence>
<name>A0ABV6INA8_9PROT</name>
<keyword evidence="1 9" id="KW-0963">Cytoplasm</keyword>
<comment type="subcellular location">
    <subcellularLocation>
        <location evidence="9">Cytoplasm</location>
    </subcellularLocation>
</comment>
<dbReference type="InterPro" id="IPR023073">
    <property type="entry name" value="DnaE2"/>
</dbReference>
<feature type="region of interest" description="Disordered" evidence="10">
    <location>
        <begin position="1048"/>
        <end position="1072"/>
    </location>
</feature>
<dbReference type="InterPro" id="IPR029460">
    <property type="entry name" value="DNAPol_HHH"/>
</dbReference>
<dbReference type="Proteomes" id="UP001589789">
    <property type="component" value="Unassembled WGS sequence"/>
</dbReference>
<dbReference type="InterPro" id="IPR004013">
    <property type="entry name" value="PHP_dom"/>
</dbReference>
<dbReference type="NCBIfam" id="TIGR00594">
    <property type="entry name" value="polc"/>
    <property type="match status" value="1"/>
</dbReference>
<evidence type="ECO:0000256" key="9">
    <source>
        <dbReference type="HAMAP-Rule" id="MF_01902"/>
    </source>
</evidence>
<keyword evidence="4 9" id="KW-0235">DNA replication</keyword>
<comment type="caution">
    <text evidence="12">The sequence shown here is derived from an EMBL/GenBank/DDBJ whole genome shotgun (WGS) entry which is preliminary data.</text>
</comment>
<dbReference type="NCBIfam" id="NF004225">
    <property type="entry name" value="PRK05672.1"/>
    <property type="match status" value="1"/>
</dbReference>
<accession>A0ABV6INA8</accession>
<comment type="catalytic activity">
    <reaction evidence="8 9">
        <text>DNA(n) + a 2'-deoxyribonucleoside 5'-triphosphate = DNA(n+1) + diphosphate</text>
        <dbReference type="Rhea" id="RHEA:22508"/>
        <dbReference type="Rhea" id="RHEA-COMP:17339"/>
        <dbReference type="Rhea" id="RHEA-COMP:17340"/>
        <dbReference type="ChEBI" id="CHEBI:33019"/>
        <dbReference type="ChEBI" id="CHEBI:61560"/>
        <dbReference type="ChEBI" id="CHEBI:173112"/>
        <dbReference type="EC" id="2.7.7.7"/>
    </reaction>
</comment>
<evidence type="ECO:0000256" key="5">
    <source>
        <dbReference type="ARBA" id="ARBA00022763"/>
    </source>
</evidence>
<evidence type="ECO:0000259" key="11">
    <source>
        <dbReference type="SMART" id="SM00481"/>
    </source>
</evidence>
<dbReference type="Pfam" id="PF02811">
    <property type="entry name" value="PHP"/>
    <property type="match status" value="1"/>
</dbReference>
<evidence type="ECO:0000256" key="8">
    <source>
        <dbReference type="ARBA" id="ARBA00049244"/>
    </source>
</evidence>
<dbReference type="Pfam" id="PF17657">
    <property type="entry name" value="DNA_pol3_finger"/>
    <property type="match status" value="1"/>
</dbReference>
<evidence type="ECO:0000313" key="13">
    <source>
        <dbReference type="Proteomes" id="UP001589789"/>
    </source>
</evidence>
<gene>
    <name evidence="9" type="primary">dnaE2</name>
    <name evidence="12" type="ORF">ACFFIC_05870</name>
</gene>
<dbReference type="PANTHER" id="PTHR32294">
    <property type="entry name" value="DNA POLYMERASE III SUBUNIT ALPHA"/>
    <property type="match status" value="1"/>
</dbReference>
<dbReference type="RefSeq" id="WP_377049201.1">
    <property type="nucleotide sequence ID" value="NZ_JBHLVZ010000002.1"/>
</dbReference>
<keyword evidence="2 9" id="KW-0808">Transferase</keyword>
<evidence type="ECO:0000256" key="10">
    <source>
        <dbReference type="SAM" id="MobiDB-lite"/>
    </source>
</evidence>
<dbReference type="PANTHER" id="PTHR32294:SF4">
    <property type="entry name" value="ERROR-PRONE DNA POLYMERASE"/>
    <property type="match status" value="1"/>
</dbReference>
<feature type="compositionally biased region" description="Basic and acidic residues" evidence="10">
    <location>
        <begin position="1048"/>
        <end position="1060"/>
    </location>
</feature>
<keyword evidence="13" id="KW-1185">Reference proteome</keyword>
<dbReference type="EMBL" id="JBHLVZ010000002">
    <property type="protein sequence ID" value="MFC0385080.1"/>
    <property type="molecule type" value="Genomic_DNA"/>
</dbReference>